<keyword evidence="3" id="KW-1185">Reference proteome</keyword>
<accession>A0AAV2ED78</accession>
<evidence type="ECO:0000313" key="3">
    <source>
        <dbReference type="Proteomes" id="UP001497516"/>
    </source>
</evidence>
<proteinExistence type="predicted"/>
<name>A0AAV2ED78_9ROSI</name>
<evidence type="ECO:0000313" key="2">
    <source>
        <dbReference type="EMBL" id="CAL1383784.1"/>
    </source>
</evidence>
<evidence type="ECO:0000256" key="1">
    <source>
        <dbReference type="SAM" id="MobiDB-lite"/>
    </source>
</evidence>
<protein>
    <submittedName>
        <fullName evidence="2">Uncharacterized protein</fullName>
    </submittedName>
</protein>
<organism evidence="2 3">
    <name type="scientific">Linum trigynum</name>
    <dbReference type="NCBI Taxonomy" id="586398"/>
    <lineage>
        <taxon>Eukaryota</taxon>
        <taxon>Viridiplantae</taxon>
        <taxon>Streptophyta</taxon>
        <taxon>Embryophyta</taxon>
        <taxon>Tracheophyta</taxon>
        <taxon>Spermatophyta</taxon>
        <taxon>Magnoliopsida</taxon>
        <taxon>eudicotyledons</taxon>
        <taxon>Gunneridae</taxon>
        <taxon>Pentapetalae</taxon>
        <taxon>rosids</taxon>
        <taxon>fabids</taxon>
        <taxon>Malpighiales</taxon>
        <taxon>Linaceae</taxon>
        <taxon>Linum</taxon>
    </lineage>
</organism>
<feature type="region of interest" description="Disordered" evidence="1">
    <location>
        <begin position="50"/>
        <end position="85"/>
    </location>
</feature>
<reference evidence="2 3" key="1">
    <citation type="submission" date="2024-04" db="EMBL/GenBank/DDBJ databases">
        <authorList>
            <person name="Fracassetti M."/>
        </authorList>
    </citation>
    <scope>NUCLEOTIDE SEQUENCE [LARGE SCALE GENOMIC DNA]</scope>
</reference>
<dbReference type="AlphaFoldDB" id="A0AAV2ED78"/>
<dbReference type="Proteomes" id="UP001497516">
    <property type="component" value="Chromosome 4"/>
</dbReference>
<gene>
    <name evidence="2" type="ORF">LTRI10_LOCUS25034</name>
</gene>
<sequence>MRRRVEDIPYTMGCDGMPLHLPLQNDTATRYGGKGWVQGRMSELELGKGVGKEWRGMGQRNGRSEGWGGGGNSEGWRRGGRNGFI</sequence>
<dbReference type="EMBL" id="OZ034817">
    <property type="protein sequence ID" value="CAL1383784.1"/>
    <property type="molecule type" value="Genomic_DNA"/>
</dbReference>